<evidence type="ECO:0000256" key="3">
    <source>
        <dbReference type="ARBA" id="ARBA00022452"/>
    </source>
</evidence>
<keyword evidence="5" id="KW-0732">Signal</keyword>
<evidence type="ECO:0000313" key="10">
    <source>
        <dbReference type="Proteomes" id="UP000682266"/>
    </source>
</evidence>
<dbReference type="Gene3D" id="3.30.1300.30">
    <property type="entry name" value="GSPII I/J protein-like"/>
    <property type="match status" value="1"/>
</dbReference>
<comment type="caution">
    <text evidence="9">The sequence shown here is derived from an EMBL/GenBank/DDBJ whole genome shotgun (WGS) entry which is preliminary data.</text>
</comment>
<dbReference type="Pfam" id="PF03895">
    <property type="entry name" value="YadA_anchor"/>
    <property type="match status" value="1"/>
</dbReference>
<reference evidence="9" key="1">
    <citation type="submission" date="2021-04" db="EMBL/GenBank/DDBJ databases">
        <title>A collection of bacterial strains from the Burkholderia cepacia Research Laboratory and Repository.</title>
        <authorList>
            <person name="Lipuma J."/>
            <person name="Spilker T."/>
        </authorList>
    </citation>
    <scope>NUCLEOTIDE SEQUENCE</scope>
    <source>
        <strain evidence="9">AU36012</strain>
    </source>
</reference>
<dbReference type="EMBL" id="JAGSVG010000003">
    <property type="protein sequence ID" value="MBR8128203.1"/>
    <property type="molecule type" value="Genomic_DNA"/>
</dbReference>
<evidence type="ECO:0000256" key="1">
    <source>
        <dbReference type="ARBA" id="ARBA00004241"/>
    </source>
</evidence>
<organism evidence="9 10">
    <name type="scientific">Burkholderia ambifaria</name>
    <dbReference type="NCBI Taxonomy" id="152480"/>
    <lineage>
        <taxon>Bacteria</taxon>
        <taxon>Pseudomonadati</taxon>
        <taxon>Pseudomonadota</taxon>
        <taxon>Betaproteobacteria</taxon>
        <taxon>Burkholderiales</taxon>
        <taxon>Burkholderiaceae</taxon>
        <taxon>Burkholderia</taxon>
        <taxon>Burkholderia cepacia complex</taxon>
    </lineage>
</organism>
<evidence type="ECO:0000256" key="5">
    <source>
        <dbReference type="ARBA" id="ARBA00022729"/>
    </source>
</evidence>
<dbReference type="AlphaFoldDB" id="A0AA41E4K0"/>
<keyword evidence="4" id="KW-0812">Transmembrane</keyword>
<dbReference type="SUPFAM" id="SSF54523">
    <property type="entry name" value="Pili subunits"/>
    <property type="match status" value="1"/>
</dbReference>
<keyword evidence="6" id="KW-0472">Membrane</keyword>
<keyword evidence="7" id="KW-0998">Cell outer membrane</keyword>
<gene>
    <name evidence="9" type="ORF">KDW93_04210</name>
</gene>
<name>A0AA41E4K0_9BURK</name>
<evidence type="ECO:0000313" key="9">
    <source>
        <dbReference type="EMBL" id="MBR8128203.1"/>
    </source>
</evidence>
<feature type="domain" description="Trimeric autotransporter adhesin YadA-like C-terminal membrane anchor" evidence="8">
    <location>
        <begin position="36"/>
        <end position="94"/>
    </location>
</feature>
<accession>A0AA41E4K0</accession>
<evidence type="ECO:0000256" key="7">
    <source>
        <dbReference type="ARBA" id="ARBA00023237"/>
    </source>
</evidence>
<dbReference type="GO" id="GO:0009986">
    <property type="term" value="C:cell surface"/>
    <property type="evidence" value="ECO:0007669"/>
    <property type="project" value="UniProtKB-SubCell"/>
</dbReference>
<dbReference type="GO" id="GO:0009279">
    <property type="term" value="C:cell outer membrane"/>
    <property type="evidence" value="ECO:0007669"/>
    <property type="project" value="UniProtKB-SubCell"/>
</dbReference>
<dbReference type="InterPro" id="IPR005594">
    <property type="entry name" value="YadA_C"/>
</dbReference>
<keyword evidence="3" id="KW-1134">Transmembrane beta strand</keyword>
<evidence type="ECO:0000256" key="6">
    <source>
        <dbReference type="ARBA" id="ARBA00023136"/>
    </source>
</evidence>
<dbReference type="InterPro" id="IPR045584">
    <property type="entry name" value="Pilin-like"/>
</dbReference>
<evidence type="ECO:0000256" key="4">
    <source>
        <dbReference type="ARBA" id="ARBA00022692"/>
    </source>
</evidence>
<dbReference type="Proteomes" id="UP000682266">
    <property type="component" value="Unassembled WGS sequence"/>
</dbReference>
<evidence type="ECO:0000256" key="2">
    <source>
        <dbReference type="ARBA" id="ARBA00004442"/>
    </source>
</evidence>
<comment type="subcellular location">
    <subcellularLocation>
        <location evidence="2">Cell outer membrane</location>
    </subcellularLocation>
    <subcellularLocation>
        <location evidence="1">Cell surface</location>
    </subcellularLocation>
</comment>
<sequence>MSQLQNVRNDLSNSINSVARKAYGGVAAATALTMIPDVDQGKTISVGIGGASFQGYGATAIGFTARITNNLKVRGGVGISSGGQSYGVGASYQW</sequence>
<evidence type="ECO:0000259" key="8">
    <source>
        <dbReference type="Pfam" id="PF03895"/>
    </source>
</evidence>
<protein>
    <submittedName>
        <fullName evidence="9">YadA C-terminal domain-containing protein</fullName>
    </submittedName>
</protein>
<proteinExistence type="predicted"/>